<dbReference type="EMBL" id="KI546166">
    <property type="protein sequence ID" value="EST41943.1"/>
    <property type="molecule type" value="Genomic_DNA"/>
</dbReference>
<dbReference type="AlphaFoldDB" id="V6LCG5"/>
<dbReference type="EMBL" id="AUWU02000003">
    <property type="protein sequence ID" value="KAH0574949.1"/>
    <property type="molecule type" value="Genomic_DNA"/>
</dbReference>
<keyword evidence="3" id="KW-1185">Reference proteome</keyword>
<proteinExistence type="predicted"/>
<evidence type="ECO:0000313" key="3">
    <source>
        <dbReference type="Proteomes" id="UP000018208"/>
    </source>
</evidence>
<dbReference type="VEuPathDB" id="GiardiaDB:SS50377_22565"/>
<protein>
    <submittedName>
        <fullName evidence="1">Uncharacterized protein</fullName>
    </submittedName>
</protein>
<evidence type="ECO:0000313" key="2">
    <source>
        <dbReference type="EMBL" id="KAH0574949.1"/>
    </source>
</evidence>
<organism evidence="1">
    <name type="scientific">Spironucleus salmonicida</name>
    <dbReference type="NCBI Taxonomy" id="348837"/>
    <lineage>
        <taxon>Eukaryota</taxon>
        <taxon>Metamonada</taxon>
        <taxon>Diplomonadida</taxon>
        <taxon>Hexamitidae</taxon>
        <taxon>Hexamitinae</taxon>
        <taxon>Spironucleus</taxon>
    </lineage>
</organism>
<reference evidence="2" key="2">
    <citation type="submission" date="2020-12" db="EMBL/GenBank/DDBJ databases">
        <title>New Spironucleus salmonicida genome in near-complete chromosomes.</title>
        <authorList>
            <person name="Xu F."/>
            <person name="Kurt Z."/>
            <person name="Jimenez-Gonzalez A."/>
            <person name="Astvaldsson A."/>
            <person name="Andersson J.O."/>
            <person name="Svard S.G."/>
        </authorList>
    </citation>
    <scope>NUCLEOTIDE SEQUENCE</scope>
    <source>
        <strain evidence="2">ATCC 50377</strain>
    </source>
</reference>
<name>V6LCG5_9EUKA</name>
<accession>V6LCG5</accession>
<sequence>MNIIQKELLYRFLHKNFQKLSPIRFDTLIQLDLQYLIEQLDNPELKVINLPDNIEQQSCQIEIVKDLSQIDYDESIIAQLAGDYCLKQLELLPNFIKLLSTFRVQYQIPNSIYQEGKQIFQDNRLNEISNILPLSVFTRYKYCYLVNFCLNCSKQDNEQLNQLLKFNEKYLNYSQDDEEFKLSVSKSEHIISELSLQLILPEYFELLVAKYFLRPFIEKSQSLQIDQIMAKLFFVHLKQNHIFSSSLILNIEDIVKNEQLQILSFQLQQQLYFRQDMIQLLKSQLNLVSQNYVQQFCLDFKNFHPFLEILRFFHTQIQNKKNFDVRLEKLIVSSVIKQFQLISQEFNHNSSKQGAVLVFKEFLKKFYLEIQPQIDIFLPVINNFHSQSRLCGVFNINSQFNLSDVNFVGTTSETQPQGQQIISCYTAFSGSIIKLLYDSLILIKQNWFIENGILFRVNIQSLQEILQLIQQIFIKFSSKVQDYFDKAILLQLTYPLISTIIQAEFDHIQHIISTNKEDEFIIQDQKKEVVISSFVADSITLISTVFSEIIGKFNINIDSYQLLFSGLLSQIKQIFVIFNKQHQLVDLEESDFNDGKSIQKKWKGKILFDPSKIQNPGLAAIYNQNIEEYNSIVKEKTNQFQRSQSANQNLRTVIMRMNSLVKLQSEIELLFASVGNDVNDGYTLLLRNGLQNQALDQFTDFKQRIQEQLQNSKKILSSDYSQYFMQEIIFIWQQVYCPVASTKQLVDIVNLLTNQFEIIHKSSIIQVNIFLIQQMLIQFQRYYYQLLTDSGLRARSIGKEDYDILSTDFMYALTQFGKYTDDDFLNDTFKQIVDILSLHNLHTKDLKIKADGGDMLSFKVICFRRYCDDDVRKWLIERKKSNKQ</sequence>
<dbReference type="Proteomes" id="UP000018208">
    <property type="component" value="Unassembled WGS sequence"/>
</dbReference>
<reference evidence="1 2" key="1">
    <citation type="journal article" date="2014" name="PLoS Genet.">
        <title>The Genome of Spironucleus salmonicida Highlights a Fish Pathogen Adapted to Fluctuating Environments.</title>
        <authorList>
            <person name="Xu F."/>
            <person name="Jerlstrom-Hultqvist J."/>
            <person name="Einarsson E."/>
            <person name="Astvaldsson A."/>
            <person name="Svard S.G."/>
            <person name="Andersson J.O."/>
        </authorList>
    </citation>
    <scope>NUCLEOTIDE SEQUENCE</scope>
    <source>
        <strain evidence="2">ATCC 50377</strain>
    </source>
</reference>
<evidence type="ECO:0000313" key="1">
    <source>
        <dbReference type="EMBL" id="EST41943.1"/>
    </source>
</evidence>
<gene>
    <name evidence="1" type="ORF">SS50377_18247</name>
    <name evidence="2" type="ORF">SS50377_22565</name>
</gene>